<accession>A0A9P0TU89</accession>
<dbReference type="AlphaFoldDB" id="A0A9P0TU89"/>
<comment type="caution">
    <text evidence="1">The sequence shown here is derived from an EMBL/GenBank/DDBJ whole genome shotgun (WGS) entry which is preliminary data.</text>
</comment>
<evidence type="ECO:0000313" key="1">
    <source>
        <dbReference type="EMBL" id="CAH4037615.1"/>
    </source>
</evidence>
<dbReference type="Gene3D" id="3.80.10.10">
    <property type="entry name" value="Ribonuclease Inhibitor"/>
    <property type="match status" value="1"/>
</dbReference>
<gene>
    <name evidence="1" type="ORF">PIBRA_LOCUS13261</name>
</gene>
<dbReference type="InterPro" id="IPR001611">
    <property type="entry name" value="Leu-rich_rpt"/>
</dbReference>
<protein>
    <recommendedName>
        <fullName evidence="3">Leucine-rich repeat-containing protein 71</fullName>
    </recommendedName>
</protein>
<sequence length="417" mass="46244">MGIWKEEYVSVIEKAKKAKKDKSTIHALRQDLEPGHTSASDVEEGGVGLVAITALYNANGRLVELLFNRSPVPTMLIRVLTLCLPFQPYLNRLTVCHGIFEIKTLAAISQLLVQSQITELYLNDSPVPSHRYGQLLAYQTRLQCLSLDRCGLDDDDCAEIASQLTHPNPASQTLLVLSMASNNIYNRGAVSLAVMLRSNRKLRYLNLLGNQISNTGAIAIFGSLMEFPLTYTDIVSKRLRAVQYMKLRKEVYSKCYNDLITTASDSKSEARRKPSTRRKSVTTVASLSPDELAAKADVMTTHLIGPYKEPFNCEATFTKEGAVYSYGNLCLSYLNMSYNNLSHPSAVTLAEAIQAQQRIKALYATTEVGLVRVQLEGNPLPADTDELDTVQAMLDRVMLSGSKGRKSEKISVKLNRR</sequence>
<dbReference type="SMART" id="SM00368">
    <property type="entry name" value="LRR_RI"/>
    <property type="match status" value="4"/>
</dbReference>
<dbReference type="EMBL" id="CALOZG010000085">
    <property type="protein sequence ID" value="CAH4037615.1"/>
    <property type="molecule type" value="Genomic_DNA"/>
</dbReference>
<dbReference type="Proteomes" id="UP001152562">
    <property type="component" value="Unassembled WGS sequence"/>
</dbReference>
<reference evidence="1" key="1">
    <citation type="submission" date="2022-05" db="EMBL/GenBank/DDBJ databases">
        <authorList>
            <person name="Okamura Y."/>
        </authorList>
    </citation>
    <scope>NUCLEOTIDE SEQUENCE</scope>
</reference>
<name>A0A9P0TU89_PIEBR</name>
<proteinExistence type="predicted"/>
<dbReference type="InterPro" id="IPR032675">
    <property type="entry name" value="LRR_dom_sf"/>
</dbReference>
<organism evidence="1 2">
    <name type="scientific">Pieris brassicae</name>
    <name type="common">White butterfly</name>
    <name type="synonym">Large white butterfly</name>
    <dbReference type="NCBI Taxonomy" id="7116"/>
    <lineage>
        <taxon>Eukaryota</taxon>
        <taxon>Metazoa</taxon>
        <taxon>Ecdysozoa</taxon>
        <taxon>Arthropoda</taxon>
        <taxon>Hexapoda</taxon>
        <taxon>Insecta</taxon>
        <taxon>Pterygota</taxon>
        <taxon>Neoptera</taxon>
        <taxon>Endopterygota</taxon>
        <taxon>Lepidoptera</taxon>
        <taxon>Glossata</taxon>
        <taxon>Ditrysia</taxon>
        <taxon>Papilionoidea</taxon>
        <taxon>Pieridae</taxon>
        <taxon>Pierinae</taxon>
        <taxon>Pieris</taxon>
    </lineage>
</organism>
<dbReference type="PANTHER" id="PTHR46984">
    <property type="entry name" value="LEUCINE-RICH REPEAT-CONTAINING PROTEIN 71"/>
    <property type="match status" value="1"/>
</dbReference>
<evidence type="ECO:0008006" key="3">
    <source>
        <dbReference type="Google" id="ProtNLM"/>
    </source>
</evidence>
<dbReference type="Pfam" id="PF13516">
    <property type="entry name" value="LRR_6"/>
    <property type="match status" value="2"/>
</dbReference>
<evidence type="ECO:0000313" key="2">
    <source>
        <dbReference type="Proteomes" id="UP001152562"/>
    </source>
</evidence>
<dbReference type="InterPro" id="IPR053040">
    <property type="entry name" value="LRR-containing_protein_71"/>
</dbReference>
<dbReference type="SUPFAM" id="SSF52047">
    <property type="entry name" value="RNI-like"/>
    <property type="match status" value="1"/>
</dbReference>
<dbReference type="PANTHER" id="PTHR46984:SF1">
    <property type="entry name" value="LEUCINE-RICH REPEAT-CONTAINING PROTEIN 71"/>
    <property type="match status" value="1"/>
</dbReference>
<keyword evidence="2" id="KW-1185">Reference proteome</keyword>